<keyword evidence="2" id="KW-1185">Reference proteome</keyword>
<organism evidence="1 2">
    <name type="scientific">Ignelater luminosus</name>
    <name type="common">Cucubano</name>
    <name type="synonym">Pyrophorus luminosus</name>
    <dbReference type="NCBI Taxonomy" id="2038154"/>
    <lineage>
        <taxon>Eukaryota</taxon>
        <taxon>Metazoa</taxon>
        <taxon>Ecdysozoa</taxon>
        <taxon>Arthropoda</taxon>
        <taxon>Hexapoda</taxon>
        <taxon>Insecta</taxon>
        <taxon>Pterygota</taxon>
        <taxon>Neoptera</taxon>
        <taxon>Endopterygota</taxon>
        <taxon>Coleoptera</taxon>
        <taxon>Polyphaga</taxon>
        <taxon>Elateriformia</taxon>
        <taxon>Elateroidea</taxon>
        <taxon>Elateridae</taxon>
        <taxon>Agrypninae</taxon>
        <taxon>Pyrophorini</taxon>
        <taxon>Ignelater</taxon>
    </lineage>
</organism>
<dbReference type="EMBL" id="VTPC01090581">
    <property type="protein sequence ID" value="KAF2882923.1"/>
    <property type="molecule type" value="Genomic_DNA"/>
</dbReference>
<proteinExistence type="predicted"/>
<dbReference type="Proteomes" id="UP000801492">
    <property type="component" value="Unassembled WGS sequence"/>
</dbReference>
<sequence>MKFERISMSCFYEKRFARLTDAEDVETLRRPEVDIESESEAEESNLPLSKLVNKSQKKKKGTPVGWTCKKLSIEMKKKVR</sequence>
<gene>
    <name evidence="1" type="ORF">ILUMI_23258</name>
</gene>
<protein>
    <submittedName>
        <fullName evidence="1">Uncharacterized protein</fullName>
    </submittedName>
</protein>
<reference evidence="1" key="1">
    <citation type="submission" date="2019-08" db="EMBL/GenBank/DDBJ databases">
        <title>The genome of the North American firefly Photinus pyralis.</title>
        <authorList>
            <consortium name="Photinus pyralis genome working group"/>
            <person name="Fallon T.R."/>
            <person name="Sander Lower S.E."/>
            <person name="Weng J.-K."/>
        </authorList>
    </citation>
    <scope>NUCLEOTIDE SEQUENCE</scope>
    <source>
        <strain evidence="1">TRF0915ILg1</strain>
        <tissue evidence="1">Whole body</tissue>
    </source>
</reference>
<evidence type="ECO:0000313" key="2">
    <source>
        <dbReference type="Proteomes" id="UP000801492"/>
    </source>
</evidence>
<comment type="caution">
    <text evidence="1">The sequence shown here is derived from an EMBL/GenBank/DDBJ whole genome shotgun (WGS) entry which is preliminary data.</text>
</comment>
<dbReference type="AlphaFoldDB" id="A0A8K0C953"/>
<evidence type="ECO:0000313" key="1">
    <source>
        <dbReference type="EMBL" id="KAF2882923.1"/>
    </source>
</evidence>
<name>A0A8K0C953_IGNLU</name>
<accession>A0A8K0C953</accession>